<accession>A0A1H3IWG3</accession>
<protein>
    <recommendedName>
        <fullName evidence="4">DUF3592 domain-containing protein</fullName>
    </recommendedName>
</protein>
<evidence type="ECO:0008006" key="4">
    <source>
        <dbReference type="Google" id="ProtNLM"/>
    </source>
</evidence>
<feature type="transmembrane region" description="Helical" evidence="1">
    <location>
        <begin position="27"/>
        <end position="48"/>
    </location>
</feature>
<keyword evidence="1" id="KW-0812">Transmembrane</keyword>
<dbReference type="AlphaFoldDB" id="A0A1H3IWG3"/>
<dbReference type="RefSeq" id="WP_074717180.1">
    <property type="nucleotide sequence ID" value="NZ_FNPG01000013.1"/>
</dbReference>
<reference evidence="2 3" key="1">
    <citation type="submission" date="2016-10" db="EMBL/GenBank/DDBJ databases">
        <authorList>
            <person name="de Groot N.N."/>
        </authorList>
    </citation>
    <scope>NUCLEOTIDE SEQUENCE [LARGE SCALE GENOMIC DNA]</scope>
    <source>
        <strain evidence="2 3">DSM 14045</strain>
    </source>
</reference>
<evidence type="ECO:0000313" key="3">
    <source>
        <dbReference type="Proteomes" id="UP000183918"/>
    </source>
</evidence>
<evidence type="ECO:0000256" key="1">
    <source>
        <dbReference type="SAM" id="Phobius"/>
    </source>
</evidence>
<dbReference type="OrthoDB" id="2006909at2"/>
<keyword evidence="3" id="KW-1185">Reference proteome</keyword>
<gene>
    <name evidence="2" type="ORF">SAMN02910414_01265</name>
</gene>
<feature type="transmembrane region" description="Helical" evidence="1">
    <location>
        <begin position="135"/>
        <end position="153"/>
    </location>
</feature>
<evidence type="ECO:0000313" key="2">
    <source>
        <dbReference type="EMBL" id="SDY31675.1"/>
    </source>
</evidence>
<dbReference type="Proteomes" id="UP000183918">
    <property type="component" value="Unassembled WGS sequence"/>
</dbReference>
<organism evidence="2 3">
    <name type="scientific">Lachnobacterium bovis DSM 14045</name>
    <dbReference type="NCBI Taxonomy" id="1122142"/>
    <lineage>
        <taxon>Bacteria</taxon>
        <taxon>Bacillati</taxon>
        <taxon>Bacillota</taxon>
        <taxon>Clostridia</taxon>
        <taxon>Lachnospirales</taxon>
        <taxon>Lachnospiraceae</taxon>
        <taxon>Lachnobacterium</taxon>
    </lineage>
</organism>
<keyword evidence="1" id="KW-1133">Transmembrane helix</keyword>
<sequence length="170" mass="19691">MVKYVLIGLSIFYLIKTRIGIQKLKKYIHLFVFGASLFMLIIGCVNMQGARMGKNDIECPGYVTNIKSDYRYAANIFRKSYSYTVHYTFKDGKEYTHKLTGQVDKPDKNLKKVWVSPDQKVVGTDSYKSRLKNSYYNFAIALVLFIISIPLRIRFKKKYPKSTKDGLTLV</sequence>
<name>A0A1H3IWG3_9FIRM</name>
<proteinExistence type="predicted"/>
<keyword evidence="1" id="KW-0472">Membrane</keyword>
<dbReference type="STRING" id="1122142.SAMN02910414_01265"/>
<dbReference type="EMBL" id="FNPG01000013">
    <property type="protein sequence ID" value="SDY31675.1"/>
    <property type="molecule type" value="Genomic_DNA"/>
</dbReference>